<dbReference type="GO" id="GO:0016740">
    <property type="term" value="F:transferase activity"/>
    <property type="evidence" value="ECO:0007669"/>
    <property type="project" value="UniProtKB-KW"/>
</dbReference>
<evidence type="ECO:0000256" key="2">
    <source>
        <dbReference type="SAM" id="SignalP"/>
    </source>
</evidence>
<dbReference type="SMART" id="SM00672">
    <property type="entry name" value="CAP10"/>
    <property type="match status" value="1"/>
</dbReference>
<evidence type="ECO:0000259" key="3">
    <source>
        <dbReference type="SMART" id="SM00672"/>
    </source>
</evidence>
<feature type="region of interest" description="Disordered" evidence="1">
    <location>
        <begin position="87"/>
        <end position="195"/>
    </location>
</feature>
<dbReference type="Proteomes" id="UP000770015">
    <property type="component" value="Unassembled WGS sequence"/>
</dbReference>
<dbReference type="AlphaFoldDB" id="A0A9P8VIM2"/>
<dbReference type="OrthoDB" id="541052at2759"/>
<accession>A0A9P8VIM2</accession>
<feature type="domain" description="Glycosyl transferase CAP10" evidence="3">
    <location>
        <begin position="587"/>
        <end position="897"/>
    </location>
</feature>
<evidence type="ECO:0000256" key="1">
    <source>
        <dbReference type="SAM" id="MobiDB-lite"/>
    </source>
</evidence>
<dbReference type="InterPro" id="IPR006598">
    <property type="entry name" value="CAP10"/>
</dbReference>
<feature type="signal peptide" evidence="2">
    <location>
        <begin position="1"/>
        <end position="20"/>
    </location>
</feature>
<reference evidence="4" key="1">
    <citation type="journal article" date="2021" name="Nat. Commun.">
        <title>Genetic determinants of endophytism in the Arabidopsis root mycobiome.</title>
        <authorList>
            <person name="Mesny F."/>
            <person name="Miyauchi S."/>
            <person name="Thiergart T."/>
            <person name="Pickel B."/>
            <person name="Atanasova L."/>
            <person name="Karlsson M."/>
            <person name="Huettel B."/>
            <person name="Barry K.W."/>
            <person name="Haridas S."/>
            <person name="Chen C."/>
            <person name="Bauer D."/>
            <person name="Andreopoulos W."/>
            <person name="Pangilinan J."/>
            <person name="LaButti K."/>
            <person name="Riley R."/>
            <person name="Lipzen A."/>
            <person name="Clum A."/>
            <person name="Drula E."/>
            <person name="Henrissat B."/>
            <person name="Kohler A."/>
            <person name="Grigoriev I.V."/>
            <person name="Martin F.M."/>
            <person name="Hacquard S."/>
        </authorList>
    </citation>
    <scope>NUCLEOTIDE SEQUENCE</scope>
    <source>
        <strain evidence="4">MPI-SDFR-AT-0117</strain>
    </source>
</reference>
<keyword evidence="2" id="KW-0732">Signal</keyword>
<dbReference type="Pfam" id="PF05686">
    <property type="entry name" value="Glyco_transf_90"/>
    <property type="match status" value="1"/>
</dbReference>
<keyword evidence="5" id="KW-1185">Reference proteome</keyword>
<protein>
    <submittedName>
        <fullName evidence="4">Glycosyl transferase family 90-domain-containing protein</fullName>
    </submittedName>
</protein>
<sequence>MRGLLLAFGAAALHAAIGKANEWPNCESDNCYRNFIDHRFKELGEEFCVDFLAATITAPEAVPTEFGNCDGDVSAVSSHLDHVLRAVPSTSVPEASSTEYVESSTTDQPDAPSSTAPPESSVLSELSSEEPASSTSDIFDSSGPVSLPASETSSVSSSPSSVASETSSVEASSSSVASEDASVPPSASILPSSSDSVTSVLYTTSTIYTTQIRTITECAPEQTDCPAGPVLTTEIIAVSTTVCPVSEPHPSKSLSTNKIYETGGSKPSYTHPYGTGSWAPSPTGSDEPFPTAGAERVGAGLAAIFATVIAIVFFGSLLLLLSDRRDTPSLGPVGISSSFYTDGADDARLDGHPVSTLIRDARANFKELLASHTTTLEQTAARYRERRGRHPPPGFDKWFAAAEKSNSVIVEEFFDRIYNDLNPLWALDPAEMRRKTHKQPFVIRVRGGKVTTDTEEEEPPYRVRQWAQLVKEIMPHLPDLDMAVNVLDESRIMAPWEKVNEYVATEIKKRSIFPANEAITQYSGVQDVEGAERYEPNWTRDQVTKMWNFVAPACPPDSPSRNTKAMEELTEPANFPHEAMPYMHRGFVQNFTASQDVCQQPHLRSMHGTFTEPVSMAVTTEYLPMFGECKLTTNNEMLIPGAVYLDDARIQYSGGRSRGNEWDRKKDRMVWRGSSSGARNKQHNWWHIHRFRFMQMLNATTVASVEAGNSAKTFELPLQENYNLAAQKQGKLGEWVSTWSNVGFTDVLCDPPDWEDHWWHGHRRLKNCHWARPDFSVADEVSMKEQYTYKYLPDVDGQTFSGRYRAFLLSTSMVLKSTIYVEWHDTRLFPWVHFAPFDNSYMDIYGVMDYFLHGHDPEARRIAEEGKAWAETVLRREDMRLYMWRLLLEYARVVDDKRDRLAFVGDLEAR</sequence>
<keyword evidence="4" id="KW-0808">Transferase</keyword>
<feature type="chain" id="PRO_5040400844" evidence="2">
    <location>
        <begin position="21"/>
        <end position="910"/>
    </location>
</feature>
<comment type="caution">
    <text evidence="4">The sequence shown here is derived from an EMBL/GenBank/DDBJ whole genome shotgun (WGS) entry which is preliminary data.</text>
</comment>
<evidence type="ECO:0000313" key="4">
    <source>
        <dbReference type="EMBL" id="KAH6692725.1"/>
    </source>
</evidence>
<dbReference type="InterPro" id="IPR051091">
    <property type="entry name" value="O-Glucosyltr/Glycosyltrsf_90"/>
</dbReference>
<feature type="compositionally biased region" description="Low complexity" evidence="1">
    <location>
        <begin position="116"/>
        <end position="136"/>
    </location>
</feature>
<proteinExistence type="predicted"/>
<organism evidence="4 5">
    <name type="scientific">Plectosphaerella plurivora</name>
    <dbReference type="NCBI Taxonomy" id="936078"/>
    <lineage>
        <taxon>Eukaryota</taxon>
        <taxon>Fungi</taxon>
        <taxon>Dikarya</taxon>
        <taxon>Ascomycota</taxon>
        <taxon>Pezizomycotina</taxon>
        <taxon>Sordariomycetes</taxon>
        <taxon>Hypocreomycetidae</taxon>
        <taxon>Glomerellales</taxon>
        <taxon>Plectosphaerellaceae</taxon>
        <taxon>Plectosphaerella</taxon>
    </lineage>
</organism>
<gene>
    <name evidence="4" type="ORF">F5X68DRAFT_259321</name>
</gene>
<dbReference type="PANTHER" id="PTHR12203:SF22">
    <property type="entry name" value="CAPSULE ASSOCIATED PROTEIN"/>
    <property type="match status" value="1"/>
</dbReference>
<feature type="compositionally biased region" description="Low complexity" evidence="1">
    <location>
        <begin position="145"/>
        <end position="195"/>
    </location>
</feature>
<evidence type="ECO:0000313" key="5">
    <source>
        <dbReference type="Proteomes" id="UP000770015"/>
    </source>
</evidence>
<dbReference type="EMBL" id="JAGSXJ010000004">
    <property type="protein sequence ID" value="KAH6692725.1"/>
    <property type="molecule type" value="Genomic_DNA"/>
</dbReference>
<feature type="compositionally biased region" description="Polar residues" evidence="1">
    <location>
        <begin position="88"/>
        <end position="114"/>
    </location>
</feature>
<name>A0A9P8VIM2_9PEZI</name>
<dbReference type="PANTHER" id="PTHR12203">
    <property type="entry name" value="KDEL LYS-ASP-GLU-LEU CONTAINING - RELATED"/>
    <property type="match status" value="1"/>
</dbReference>